<proteinExistence type="predicted"/>
<accession>A0A6N3IPK9</accession>
<protein>
    <submittedName>
        <fullName evidence="2">Uncharacterized protein</fullName>
    </submittedName>
</protein>
<reference evidence="2" key="1">
    <citation type="submission" date="2020-02" db="EMBL/GenBank/DDBJ databases">
        <authorList>
            <person name="Meier V. D."/>
        </authorList>
    </citation>
    <scope>NUCLEOTIDE SEQUENCE</scope>
    <source>
        <strain evidence="2">AVDCRST_MAG81</strain>
    </source>
</reference>
<keyword evidence="1" id="KW-0472">Membrane</keyword>
<feature type="transmembrane region" description="Helical" evidence="1">
    <location>
        <begin position="9"/>
        <end position="29"/>
    </location>
</feature>
<gene>
    <name evidence="2" type="ORF">AVDCRST_MAG81-5310</name>
</gene>
<sequence>MNSYQADRITFLLVLVTTILGSLLGVWLMTTPKSQASSSSQRELSFILAREGMKPQAR</sequence>
<keyword evidence="1" id="KW-0812">Transmembrane</keyword>
<name>A0A6N3IPK9_9CYAN</name>
<organism evidence="2">
    <name type="scientific">uncultured Synechococcales cyanobacterium</name>
    <dbReference type="NCBI Taxonomy" id="1936017"/>
    <lineage>
        <taxon>Bacteria</taxon>
        <taxon>Bacillati</taxon>
        <taxon>Cyanobacteriota</taxon>
        <taxon>Cyanophyceae</taxon>
        <taxon>Synechococcales</taxon>
        <taxon>environmental samples</taxon>
    </lineage>
</organism>
<evidence type="ECO:0000256" key="1">
    <source>
        <dbReference type="SAM" id="Phobius"/>
    </source>
</evidence>
<evidence type="ECO:0000313" key="2">
    <source>
        <dbReference type="EMBL" id="CAA9590830.1"/>
    </source>
</evidence>
<keyword evidence="1" id="KW-1133">Transmembrane helix</keyword>
<dbReference type="AlphaFoldDB" id="A0A6N3IPK9"/>
<dbReference type="EMBL" id="CADCWO010000273">
    <property type="protein sequence ID" value="CAA9590830.1"/>
    <property type="molecule type" value="Genomic_DNA"/>
</dbReference>